<evidence type="ECO:0000256" key="1">
    <source>
        <dbReference type="SAM" id="MobiDB-lite"/>
    </source>
</evidence>
<feature type="compositionally biased region" description="Basic and acidic residues" evidence="1">
    <location>
        <begin position="220"/>
        <end position="239"/>
    </location>
</feature>
<accession>A0A1D8MBA5</accession>
<organism evidence="2">
    <name type="scientific">Artemia sinica</name>
    <dbReference type="NCBI Taxonomy" id="112780"/>
    <lineage>
        <taxon>Eukaryota</taxon>
        <taxon>Metazoa</taxon>
        <taxon>Ecdysozoa</taxon>
        <taxon>Arthropoda</taxon>
        <taxon>Crustacea</taxon>
        <taxon>Branchiopoda</taxon>
        <taxon>Anostraca</taxon>
        <taxon>Artemiidae</taxon>
        <taxon>Artemia</taxon>
    </lineage>
</organism>
<dbReference type="PANTHER" id="PTHR47372:SF24">
    <property type="entry name" value="LATE EMBRYOGENESIS ABUNDANT PROTEIN (LEA) FAMILY PROTEIN"/>
    <property type="match status" value="1"/>
</dbReference>
<dbReference type="AlphaFoldDB" id="A0A1D8MBA5"/>
<name>A0A1D8MBA5_9CRUS</name>
<reference evidence="2" key="1">
    <citation type="submission" date="2016-03" db="EMBL/GenBank/DDBJ databases">
        <authorList>
            <person name="Ploux O."/>
        </authorList>
    </citation>
    <scope>NUCLEOTIDE SEQUENCE</scope>
</reference>
<dbReference type="EMBL" id="KU851934">
    <property type="protein sequence ID" value="AOV81545.1"/>
    <property type="molecule type" value="mRNA"/>
</dbReference>
<proteinExistence type="evidence at transcript level"/>
<dbReference type="PANTHER" id="PTHR47372">
    <property type="entry name" value="DAUER UP-REGULATED-RELATED"/>
    <property type="match status" value="1"/>
</dbReference>
<dbReference type="Gene3D" id="1.10.287.700">
    <property type="entry name" value="Helix hairpin bin"/>
    <property type="match status" value="1"/>
</dbReference>
<feature type="compositionally biased region" description="Basic and acidic residues" evidence="1">
    <location>
        <begin position="191"/>
        <end position="200"/>
    </location>
</feature>
<feature type="region of interest" description="Disordered" evidence="1">
    <location>
        <begin position="158"/>
        <end position="287"/>
    </location>
</feature>
<feature type="compositionally biased region" description="Basic and acidic residues" evidence="1">
    <location>
        <begin position="161"/>
        <end position="174"/>
    </location>
</feature>
<evidence type="ECO:0000313" key="2">
    <source>
        <dbReference type="EMBL" id="AOV81545.1"/>
    </source>
</evidence>
<protein>
    <submittedName>
        <fullName evidence="2">Group 3 late embryogenesis abundant protein</fullName>
    </submittedName>
</protein>
<sequence>MPKAAAKGIGETVKADADVVAGIASTGYEKLKSAFGIASNKTKDAAENVAESARATKDYTADSAKSAYDKTIDSTKSAYDKTTDSAKSVYDSTANTAKSAYNKATETLGSAYDKTKDTAQSTYDQVTGTAHSAYDKTAEATQSAYDKTADAAHSLYNKTGDAGKHAYDSTKEAAKSTGKSISDAAYSAKNGAERQEDQVKPKLPSYSPSSSGEKLAQHLVKSEKEGKKLTEEALKDRDLSQVPGFRNVKKAHEPDAKGGISTVDLASESPSQRKVADTEGVWSSPVDREESGFFSDLAGKIGDMLGGGKINAVQAPEEMDHERLIHKSSRSQVAGNVPGRAKTAWTPEDRIILHQERFPKENPE</sequence>